<evidence type="ECO:0000313" key="1">
    <source>
        <dbReference type="EMBL" id="TNN73113.1"/>
    </source>
</evidence>
<name>A0A4Z2I7G7_9TELE</name>
<proteinExistence type="predicted"/>
<gene>
    <name evidence="1" type="ORF">EYF80_016599</name>
</gene>
<accession>A0A4Z2I7G7</accession>
<dbReference type="EMBL" id="SRLO01000128">
    <property type="protein sequence ID" value="TNN73113.1"/>
    <property type="molecule type" value="Genomic_DNA"/>
</dbReference>
<comment type="caution">
    <text evidence="1">The sequence shown here is derived from an EMBL/GenBank/DDBJ whole genome shotgun (WGS) entry which is preliminary data.</text>
</comment>
<sequence length="67" mass="7583">MSACSSSSSCCQEDGLTVIIFWFLFPGRTAEDNPVRCGWSGAGAEHQFFHHWVNVIKSYFFSTQLFI</sequence>
<evidence type="ECO:0000313" key="2">
    <source>
        <dbReference type="Proteomes" id="UP000314294"/>
    </source>
</evidence>
<keyword evidence="2" id="KW-1185">Reference proteome</keyword>
<dbReference type="Proteomes" id="UP000314294">
    <property type="component" value="Unassembled WGS sequence"/>
</dbReference>
<organism evidence="1 2">
    <name type="scientific">Liparis tanakae</name>
    <name type="common">Tanaka's snailfish</name>
    <dbReference type="NCBI Taxonomy" id="230148"/>
    <lineage>
        <taxon>Eukaryota</taxon>
        <taxon>Metazoa</taxon>
        <taxon>Chordata</taxon>
        <taxon>Craniata</taxon>
        <taxon>Vertebrata</taxon>
        <taxon>Euteleostomi</taxon>
        <taxon>Actinopterygii</taxon>
        <taxon>Neopterygii</taxon>
        <taxon>Teleostei</taxon>
        <taxon>Neoteleostei</taxon>
        <taxon>Acanthomorphata</taxon>
        <taxon>Eupercaria</taxon>
        <taxon>Perciformes</taxon>
        <taxon>Cottioidei</taxon>
        <taxon>Cottales</taxon>
        <taxon>Liparidae</taxon>
        <taxon>Liparis</taxon>
    </lineage>
</organism>
<dbReference type="AlphaFoldDB" id="A0A4Z2I7G7"/>
<reference evidence="1 2" key="1">
    <citation type="submission" date="2019-03" db="EMBL/GenBank/DDBJ databases">
        <title>First draft genome of Liparis tanakae, snailfish: a comprehensive survey of snailfish specific genes.</title>
        <authorList>
            <person name="Kim W."/>
            <person name="Song I."/>
            <person name="Jeong J.-H."/>
            <person name="Kim D."/>
            <person name="Kim S."/>
            <person name="Ryu S."/>
            <person name="Song J.Y."/>
            <person name="Lee S.K."/>
        </authorList>
    </citation>
    <scope>NUCLEOTIDE SEQUENCE [LARGE SCALE GENOMIC DNA]</scope>
    <source>
        <tissue evidence="1">Muscle</tissue>
    </source>
</reference>
<protein>
    <submittedName>
        <fullName evidence="1">Uncharacterized protein</fullName>
    </submittedName>
</protein>